<protein>
    <recommendedName>
        <fullName evidence="2">HTH cro/C1-type domain-containing protein</fullName>
    </recommendedName>
</protein>
<dbReference type="EMBL" id="BMWS01000037">
    <property type="protein sequence ID" value="GGX32977.1"/>
    <property type="molecule type" value="Genomic_DNA"/>
</dbReference>
<organism evidence="3 4">
    <name type="scientific">Aquimarina muelleri</name>
    <dbReference type="NCBI Taxonomy" id="279356"/>
    <lineage>
        <taxon>Bacteria</taxon>
        <taxon>Pseudomonadati</taxon>
        <taxon>Bacteroidota</taxon>
        <taxon>Flavobacteriia</taxon>
        <taxon>Flavobacteriales</taxon>
        <taxon>Flavobacteriaceae</taxon>
        <taxon>Aquimarina</taxon>
    </lineage>
</organism>
<feature type="domain" description="HTH cro/C1-type" evidence="2">
    <location>
        <begin position="15"/>
        <end position="69"/>
    </location>
</feature>
<sequence>MNKEQHIKNKLGQRIIQLRHQKGWSQLDLAQVCNKDVQSIIELENGKTDPSMYLLLEISKALGVSLKELVDF</sequence>
<dbReference type="AlphaFoldDB" id="A0A918N5Y1"/>
<dbReference type="SMART" id="SM00530">
    <property type="entry name" value="HTH_XRE"/>
    <property type="match status" value="1"/>
</dbReference>
<evidence type="ECO:0000259" key="2">
    <source>
        <dbReference type="PROSITE" id="PS50943"/>
    </source>
</evidence>
<dbReference type="RefSeq" id="WP_027413752.1">
    <property type="nucleotide sequence ID" value="NZ_BMWS01000037.1"/>
</dbReference>
<evidence type="ECO:0000313" key="4">
    <source>
        <dbReference type="Proteomes" id="UP000601108"/>
    </source>
</evidence>
<dbReference type="GO" id="GO:0003677">
    <property type="term" value="F:DNA binding"/>
    <property type="evidence" value="ECO:0007669"/>
    <property type="project" value="UniProtKB-KW"/>
</dbReference>
<dbReference type="PANTHER" id="PTHR46558">
    <property type="entry name" value="TRACRIPTIONAL REGULATORY PROTEIN-RELATED-RELATED"/>
    <property type="match status" value="1"/>
</dbReference>
<keyword evidence="1" id="KW-0238">DNA-binding</keyword>
<name>A0A918N5Y1_9FLAO</name>
<dbReference type="Pfam" id="PF01381">
    <property type="entry name" value="HTH_3"/>
    <property type="match status" value="1"/>
</dbReference>
<dbReference type="PANTHER" id="PTHR46558:SF15">
    <property type="entry name" value="HELIX-TURN-HELIX DOMAIN PROTEIN"/>
    <property type="match status" value="1"/>
</dbReference>
<dbReference type="InterPro" id="IPR010982">
    <property type="entry name" value="Lambda_DNA-bd_dom_sf"/>
</dbReference>
<evidence type="ECO:0000256" key="1">
    <source>
        <dbReference type="ARBA" id="ARBA00023125"/>
    </source>
</evidence>
<gene>
    <name evidence="3" type="ORF">GCM10007384_37170</name>
</gene>
<dbReference type="Proteomes" id="UP000601108">
    <property type="component" value="Unassembled WGS sequence"/>
</dbReference>
<dbReference type="SUPFAM" id="SSF47413">
    <property type="entry name" value="lambda repressor-like DNA-binding domains"/>
    <property type="match status" value="1"/>
</dbReference>
<dbReference type="InterPro" id="IPR001387">
    <property type="entry name" value="Cro/C1-type_HTH"/>
</dbReference>
<proteinExistence type="predicted"/>
<reference evidence="3 4" key="1">
    <citation type="journal article" date="2014" name="Int. J. Syst. Evol. Microbiol.">
        <title>Complete genome sequence of Corynebacterium casei LMG S-19264T (=DSM 44701T), isolated from a smear-ripened cheese.</title>
        <authorList>
            <consortium name="US DOE Joint Genome Institute (JGI-PGF)"/>
            <person name="Walter F."/>
            <person name="Albersmeier A."/>
            <person name="Kalinowski J."/>
            <person name="Ruckert C."/>
        </authorList>
    </citation>
    <scope>NUCLEOTIDE SEQUENCE [LARGE SCALE GENOMIC DNA]</scope>
    <source>
        <strain evidence="3 4">KCTC 12285</strain>
    </source>
</reference>
<dbReference type="PROSITE" id="PS50943">
    <property type="entry name" value="HTH_CROC1"/>
    <property type="match status" value="1"/>
</dbReference>
<accession>A0A918N5Y1</accession>
<dbReference type="CDD" id="cd00093">
    <property type="entry name" value="HTH_XRE"/>
    <property type="match status" value="1"/>
</dbReference>
<evidence type="ECO:0000313" key="3">
    <source>
        <dbReference type="EMBL" id="GGX32977.1"/>
    </source>
</evidence>
<keyword evidence="4" id="KW-1185">Reference proteome</keyword>
<comment type="caution">
    <text evidence="3">The sequence shown here is derived from an EMBL/GenBank/DDBJ whole genome shotgun (WGS) entry which is preliminary data.</text>
</comment>
<dbReference type="Gene3D" id="1.10.260.40">
    <property type="entry name" value="lambda repressor-like DNA-binding domains"/>
    <property type="match status" value="1"/>
</dbReference>